<evidence type="ECO:0000313" key="6">
    <source>
        <dbReference type="Proteomes" id="UP000582974"/>
    </source>
</evidence>
<evidence type="ECO:0000259" key="3">
    <source>
        <dbReference type="Pfam" id="PF02470"/>
    </source>
</evidence>
<dbReference type="Pfam" id="PF02470">
    <property type="entry name" value="MlaD"/>
    <property type="match status" value="1"/>
</dbReference>
<gene>
    <name evidence="5" type="ORF">H0B56_08165</name>
</gene>
<evidence type="ECO:0000256" key="2">
    <source>
        <dbReference type="SAM" id="Phobius"/>
    </source>
</evidence>
<dbReference type="RefSeq" id="WP_180892288.1">
    <property type="nucleotide sequence ID" value="NZ_JACCKD010000002.1"/>
</dbReference>
<dbReference type="GO" id="GO:0051701">
    <property type="term" value="P:biological process involved in interaction with host"/>
    <property type="evidence" value="ECO:0007669"/>
    <property type="project" value="TreeGrafter"/>
</dbReference>
<sequence length="394" mass="40961">MNGDEVQSRTRVQALGLVFLLVLAALGWLSVAIYDKTFSSTVPVTLRAGSVGSQLKVNGDVKARGVLVGQIREVRTDGDGAEVELALNPDEVEALPRNVSARILPKTLFGPRYVSLVLPDEPSGETLGAGDVIARSRSETSIEIEKVLNDLMPVLRTVQPHKLSASLGATAQALDGRGAALGETLVALNGYVDELVPEMPELQESITRFADVMDTYDGAAPDVLDAMADMTTVSETLVDRRSGVGELITTVTATAGELNGFLSAHGENIIELSANSKPTLELLAEHSATFPCLARAASELTDQVDEALGAGNGEPGLHVRLTVKEPAGATGTGGVSACPPTGGGGSGPMAHSRAEGQLVSELLAPVHDVAPEDIPGWSTLLVGPLLRGTEVTLE</sequence>
<feature type="region of interest" description="Disordered" evidence="1">
    <location>
        <begin position="328"/>
        <end position="352"/>
    </location>
</feature>
<accession>A0A838A2Q7</accession>
<dbReference type="Proteomes" id="UP000582974">
    <property type="component" value="Unassembled WGS sequence"/>
</dbReference>
<comment type="caution">
    <text evidence="5">The sequence shown here is derived from an EMBL/GenBank/DDBJ whole genome shotgun (WGS) entry which is preliminary data.</text>
</comment>
<organism evidence="5 6">
    <name type="scientific">Haloechinothrix aidingensis</name>
    <dbReference type="NCBI Taxonomy" id="2752311"/>
    <lineage>
        <taxon>Bacteria</taxon>
        <taxon>Bacillati</taxon>
        <taxon>Actinomycetota</taxon>
        <taxon>Actinomycetes</taxon>
        <taxon>Pseudonocardiales</taxon>
        <taxon>Pseudonocardiaceae</taxon>
        <taxon>Haloechinothrix</taxon>
    </lineage>
</organism>
<dbReference type="InterPro" id="IPR052336">
    <property type="entry name" value="MlaD_Phospholipid_Transporter"/>
</dbReference>
<feature type="domain" description="Mce/MlaD" evidence="3">
    <location>
        <begin position="41"/>
        <end position="117"/>
    </location>
</feature>
<evidence type="ECO:0000259" key="4">
    <source>
        <dbReference type="Pfam" id="PF11887"/>
    </source>
</evidence>
<evidence type="ECO:0000256" key="1">
    <source>
        <dbReference type="SAM" id="MobiDB-lite"/>
    </source>
</evidence>
<dbReference type="InterPro" id="IPR005693">
    <property type="entry name" value="Mce"/>
</dbReference>
<feature type="transmembrane region" description="Helical" evidence="2">
    <location>
        <begin position="12"/>
        <end position="34"/>
    </location>
</feature>
<keyword evidence="2" id="KW-1133">Transmembrane helix</keyword>
<keyword evidence="6" id="KW-1185">Reference proteome</keyword>
<dbReference type="GO" id="GO:0005576">
    <property type="term" value="C:extracellular region"/>
    <property type="evidence" value="ECO:0007669"/>
    <property type="project" value="TreeGrafter"/>
</dbReference>
<proteinExistence type="predicted"/>
<dbReference type="InterPro" id="IPR003399">
    <property type="entry name" value="Mce/MlaD"/>
</dbReference>
<dbReference type="AlphaFoldDB" id="A0A838A2Q7"/>
<reference evidence="5 6" key="1">
    <citation type="submission" date="2020-07" db="EMBL/GenBank/DDBJ databases">
        <title>Genome of Haloechinothrix sp.</title>
        <authorList>
            <person name="Tang S.-K."/>
            <person name="Yang L."/>
            <person name="Zhu W.-Y."/>
        </authorList>
    </citation>
    <scope>NUCLEOTIDE SEQUENCE [LARGE SCALE GENOMIC DNA]</scope>
    <source>
        <strain evidence="5 6">YIM 98757</strain>
    </source>
</reference>
<protein>
    <submittedName>
        <fullName evidence="5">MCE family protein</fullName>
    </submittedName>
</protein>
<keyword evidence="2" id="KW-0812">Transmembrane</keyword>
<dbReference type="PANTHER" id="PTHR33371">
    <property type="entry name" value="INTERMEMBRANE PHOSPHOLIPID TRANSPORT SYSTEM BINDING PROTEIN MLAD-RELATED"/>
    <property type="match status" value="1"/>
</dbReference>
<keyword evidence="2" id="KW-0472">Membrane</keyword>
<dbReference type="InterPro" id="IPR024516">
    <property type="entry name" value="Mce_C"/>
</dbReference>
<name>A0A838A2Q7_9PSEU</name>
<dbReference type="Pfam" id="PF11887">
    <property type="entry name" value="Mce4_CUP1"/>
    <property type="match status" value="1"/>
</dbReference>
<dbReference type="NCBIfam" id="TIGR00996">
    <property type="entry name" value="Mtu_fam_mce"/>
    <property type="match status" value="1"/>
</dbReference>
<dbReference type="EMBL" id="JACCKD010000002">
    <property type="protein sequence ID" value="MBA0125513.1"/>
    <property type="molecule type" value="Genomic_DNA"/>
</dbReference>
<evidence type="ECO:0000313" key="5">
    <source>
        <dbReference type="EMBL" id="MBA0125513.1"/>
    </source>
</evidence>
<feature type="domain" description="Mammalian cell entry C-terminal" evidence="4">
    <location>
        <begin position="124"/>
        <end position="327"/>
    </location>
</feature>
<dbReference type="PANTHER" id="PTHR33371:SF19">
    <property type="entry name" value="MCE-FAMILY PROTEIN MCE4A"/>
    <property type="match status" value="1"/>
</dbReference>